<dbReference type="Pfam" id="PF00990">
    <property type="entry name" value="GGDEF"/>
    <property type="match status" value="1"/>
</dbReference>
<keyword evidence="1" id="KW-0812">Transmembrane</keyword>
<dbReference type="EMBL" id="CP041406">
    <property type="protein sequence ID" value="QOP45312.1"/>
    <property type="molecule type" value="Genomic_DNA"/>
</dbReference>
<dbReference type="RefSeq" id="WP_193111559.1">
    <property type="nucleotide sequence ID" value="NZ_CP041406.1"/>
</dbReference>
<feature type="transmembrane region" description="Helical" evidence="1">
    <location>
        <begin position="6"/>
        <end position="26"/>
    </location>
</feature>
<dbReference type="GO" id="GO:0071111">
    <property type="term" value="F:cyclic-guanylate-specific phosphodiesterase activity"/>
    <property type="evidence" value="ECO:0007669"/>
    <property type="project" value="InterPro"/>
</dbReference>
<dbReference type="NCBIfam" id="TIGR00254">
    <property type="entry name" value="GGDEF"/>
    <property type="match status" value="1"/>
</dbReference>
<dbReference type="InterPro" id="IPR029787">
    <property type="entry name" value="Nucleotide_cyclase"/>
</dbReference>
<evidence type="ECO:0000259" key="2">
    <source>
        <dbReference type="PROSITE" id="PS50887"/>
    </source>
</evidence>
<reference evidence="3 4" key="1">
    <citation type="submission" date="2019-07" db="EMBL/GenBank/DDBJ databases">
        <title>Sulfurimonas paralvinellae sp. nov., a novel mesophilic, hydrogen- and sulfur-oxidizing chemolithoautotroph within the Epsilonproteo- bacteria isolated from a deep-sea hydrothermal vent polychaete nest, reclassification of Thiomicrospira denitrificans as Sulfurimonas denitrificans comb. nov. and emended description of the genus Sulfurimonas.</title>
        <authorList>
            <person name="Wang S."/>
            <person name="Jiang L."/>
            <person name="Shao Z."/>
        </authorList>
    </citation>
    <scope>NUCLEOTIDE SEQUENCE [LARGE SCALE GENOMIC DNA]</scope>
    <source>
        <strain evidence="3 4">GO25</strain>
    </source>
</reference>
<evidence type="ECO:0000313" key="3">
    <source>
        <dbReference type="EMBL" id="QOP45312.1"/>
    </source>
</evidence>
<dbReference type="InterPro" id="IPR043128">
    <property type="entry name" value="Rev_trsase/Diguanyl_cyclase"/>
</dbReference>
<evidence type="ECO:0000256" key="1">
    <source>
        <dbReference type="SAM" id="Phobius"/>
    </source>
</evidence>
<dbReference type="SUPFAM" id="SSF55073">
    <property type="entry name" value="Nucleotide cyclase"/>
    <property type="match status" value="1"/>
</dbReference>
<accession>A0A7M1B996</accession>
<keyword evidence="4" id="KW-1185">Reference proteome</keyword>
<dbReference type="InterPro" id="IPR050706">
    <property type="entry name" value="Cyclic-di-GMP_PDE-like"/>
</dbReference>
<feature type="domain" description="GGDEF" evidence="2">
    <location>
        <begin position="76"/>
        <end position="195"/>
    </location>
</feature>
<dbReference type="PROSITE" id="PS50887">
    <property type="entry name" value="GGDEF"/>
    <property type="match status" value="1"/>
</dbReference>
<dbReference type="PANTHER" id="PTHR33121">
    <property type="entry name" value="CYCLIC DI-GMP PHOSPHODIESTERASE PDEF"/>
    <property type="match status" value="1"/>
</dbReference>
<name>A0A7M1B996_9BACT</name>
<organism evidence="3 4">
    <name type="scientific">Sulfurimonas paralvinellae</name>
    <dbReference type="NCBI Taxonomy" id="317658"/>
    <lineage>
        <taxon>Bacteria</taxon>
        <taxon>Pseudomonadati</taxon>
        <taxon>Campylobacterota</taxon>
        <taxon>Epsilonproteobacteria</taxon>
        <taxon>Campylobacterales</taxon>
        <taxon>Sulfurimonadaceae</taxon>
        <taxon>Sulfurimonas</taxon>
    </lineage>
</organism>
<dbReference type="Proteomes" id="UP000593580">
    <property type="component" value="Chromosome"/>
</dbReference>
<protein>
    <submittedName>
        <fullName evidence="3">Diguanylate cyclase</fullName>
    </submittedName>
</protein>
<sequence length="195" mass="22668">MIESEWFQYLTISLAVLLLVSLYFNFKFAKIIKKHHVNQNILIKNAYFNPVTELPNRMNVELVIGEQIDRALRHNQEFLLTAIKITNYHDVKVRSQKLADEFMLEASNRVLDSVRDEDIVSQISDDGFLIVFNEYLQEENYGIIANRIKKAFEDEPHINTKYHIEFNIALGNTKYPNDGTDAALLIDRAVHNALK</sequence>
<keyword evidence="1" id="KW-0472">Membrane</keyword>
<dbReference type="InterPro" id="IPR000160">
    <property type="entry name" value="GGDEF_dom"/>
</dbReference>
<dbReference type="SMART" id="SM00267">
    <property type="entry name" value="GGDEF"/>
    <property type="match status" value="1"/>
</dbReference>
<dbReference type="Gene3D" id="3.30.70.270">
    <property type="match status" value="1"/>
</dbReference>
<proteinExistence type="predicted"/>
<evidence type="ECO:0000313" key="4">
    <source>
        <dbReference type="Proteomes" id="UP000593580"/>
    </source>
</evidence>
<gene>
    <name evidence="3" type="ORF">FM071_03050</name>
</gene>
<dbReference type="KEGG" id="spal:FM071_03050"/>
<keyword evidence="1" id="KW-1133">Transmembrane helix</keyword>
<dbReference type="PANTHER" id="PTHR33121:SF82">
    <property type="entry name" value="SIGNAL TRANSDUCTION PROTEIN CONTAINING A EAL DOMAIN"/>
    <property type="match status" value="1"/>
</dbReference>
<dbReference type="AlphaFoldDB" id="A0A7M1B996"/>